<sequence length="51" mass="5749">MSKVVEFGLFYSFNDFKETQTALNQSRLSLQLCSTLSHLGFLTPQIVHIAS</sequence>
<protein>
    <submittedName>
        <fullName evidence="1">Uncharacterized protein</fullName>
    </submittedName>
</protein>
<dbReference type="STRING" id="1218598.LEP1GSC060_3674"/>
<evidence type="ECO:0000313" key="2">
    <source>
        <dbReference type="Proteomes" id="UP000012313"/>
    </source>
</evidence>
<reference evidence="1" key="1">
    <citation type="submission" date="2013-03" db="EMBL/GenBank/DDBJ databases">
        <authorList>
            <person name="Harkins D.M."/>
            <person name="Durkin A.S."/>
            <person name="Brinkac L.M."/>
            <person name="Haft D.H."/>
            <person name="Selengut J.D."/>
            <person name="Sanka R."/>
            <person name="DePew J."/>
            <person name="Purushe J."/>
            <person name="Hartskeerl R.A."/>
            <person name="Ahmed A."/>
            <person name="van der Linden H."/>
            <person name="Goris M.G.A."/>
            <person name="Vinetz J.M."/>
            <person name="Sutton G.G."/>
            <person name="Nierman W.C."/>
            <person name="Fouts D.E."/>
        </authorList>
    </citation>
    <scope>NUCLEOTIDE SEQUENCE [LARGE SCALE GENOMIC DNA]</scope>
    <source>
        <strain evidence="1">ICFT</strain>
    </source>
</reference>
<gene>
    <name evidence="1" type="ORF">LEP1GSC060_3674</name>
</gene>
<evidence type="ECO:0000313" key="1">
    <source>
        <dbReference type="EMBL" id="EMY79218.1"/>
    </source>
</evidence>
<comment type="caution">
    <text evidence="1">The sequence shown here is derived from an EMBL/GenBank/DDBJ whole genome shotgun (WGS) entry which is preliminary data.</text>
</comment>
<proteinExistence type="predicted"/>
<dbReference type="EMBL" id="AOHC02000013">
    <property type="protein sequence ID" value="EMY79218.1"/>
    <property type="molecule type" value="Genomic_DNA"/>
</dbReference>
<organism evidence="1 2">
    <name type="scientific">Leptospira weilii serovar Ranarum str. ICFT</name>
    <dbReference type="NCBI Taxonomy" id="1218598"/>
    <lineage>
        <taxon>Bacteria</taxon>
        <taxon>Pseudomonadati</taxon>
        <taxon>Spirochaetota</taxon>
        <taxon>Spirochaetia</taxon>
        <taxon>Leptospirales</taxon>
        <taxon>Leptospiraceae</taxon>
        <taxon>Leptospira</taxon>
    </lineage>
</organism>
<keyword evidence="2" id="KW-1185">Reference proteome</keyword>
<dbReference type="AlphaFoldDB" id="N1WTM7"/>
<dbReference type="Proteomes" id="UP000012313">
    <property type="component" value="Unassembled WGS sequence"/>
</dbReference>
<name>N1WTM7_9LEPT</name>
<accession>N1WTM7</accession>